<dbReference type="RefSeq" id="WP_047761713.1">
    <property type="nucleotide sequence ID" value="NZ_CP091510.1"/>
</dbReference>
<name>A0A0J0YPX0_9NEIS</name>
<evidence type="ECO:0000259" key="1">
    <source>
        <dbReference type="Pfam" id="PF12161"/>
    </source>
</evidence>
<dbReference type="Pfam" id="PF12161">
    <property type="entry name" value="HsdM_N"/>
    <property type="match status" value="1"/>
</dbReference>
<gene>
    <name evidence="2" type="ORF">PL75_09580</name>
</gene>
<comment type="caution">
    <text evidence="2">The sequence shown here is derived from an EMBL/GenBank/DDBJ whole genome shotgun (WGS) entry which is preliminary data.</text>
</comment>
<accession>A0A0J0YPX0</accession>
<reference evidence="2 3" key="1">
    <citation type="submission" date="2014-11" db="EMBL/GenBank/DDBJ databases">
        <title>Genome of a novel goose pathogen.</title>
        <authorList>
            <person name="Hansen C.M."/>
            <person name="Hueffer K."/>
            <person name="Choi S.C."/>
        </authorList>
    </citation>
    <scope>NUCLEOTIDE SEQUENCE [LARGE SCALE GENOMIC DNA]</scope>
    <source>
        <strain evidence="2 3">KH1503</strain>
    </source>
</reference>
<dbReference type="Proteomes" id="UP000036027">
    <property type="component" value="Unassembled WGS sequence"/>
</dbReference>
<keyword evidence="3" id="KW-1185">Reference proteome</keyword>
<dbReference type="PATRIC" id="fig|1470200.3.peg.922"/>
<evidence type="ECO:0000313" key="3">
    <source>
        <dbReference type="Proteomes" id="UP000036027"/>
    </source>
</evidence>
<dbReference type="InterPro" id="IPR022749">
    <property type="entry name" value="D12N6_MeTrfase_N"/>
</dbReference>
<proteinExistence type="predicted"/>
<dbReference type="EMBL" id="JTDO01000018">
    <property type="protein sequence ID" value="KLT72179.1"/>
    <property type="molecule type" value="Genomic_DNA"/>
</dbReference>
<sequence length="119" mass="13889">MVVANGLRGTYRPPQYRHVMLPLIVLARFDAILSPHTDTMKALFDADRKKPEKERFSQKILDKKLTEIVGKDRKQTLYNTSGFNLTHLLDDPDHIRANLIQYRVSRRIAKLIYKNVRSV</sequence>
<evidence type="ECO:0000313" key="2">
    <source>
        <dbReference type="EMBL" id="KLT72179.1"/>
    </source>
</evidence>
<organism evidence="2 3">
    <name type="scientific">Neisseria arctica</name>
    <dbReference type="NCBI Taxonomy" id="1470200"/>
    <lineage>
        <taxon>Bacteria</taxon>
        <taxon>Pseudomonadati</taxon>
        <taxon>Pseudomonadota</taxon>
        <taxon>Betaproteobacteria</taxon>
        <taxon>Neisseriales</taxon>
        <taxon>Neisseriaceae</taxon>
        <taxon>Neisseria</taxon>
    </lineage>
</organism>
<feature type="domain" description="N6 adenine-specific DNA methyltransferase N-terminal" evidence="1">
    <location>
        <begin position="3"/>
        <end position="102"/>
    </location>
</feature>
<dbReference type="STRING" id="1470200.PL75_09580"/>
<dbReference type="AlphaFoldDB" id="A0A0J0YPX0"/>
<protein>
    <recommendedName>
        <fullName evidence="1">N6 adenine-specific DNA methyltransferase N-terminal domain-containing protein</fullName>
    </recommendedName>
</protein>